<evidence type="ECO:0000313" key="1">
    <source>
        <dbReference type="EMBL" id="RKN55923.1"/>
    </source>
</evidence>
<organism evidence="1 2">
    <name type="scientific">Micromonospora costi</name>
    <dbReference type="NCBI Taxonomy" id="1530042"/>
    <lineage>
        <taxon>Bacteria</taxon>
        <taxon>Bacillati</taxon>
        <taxon>Actinomycetota</taxon>
        <taxon>Actinomycetes</taxon>
        <taxon>Micromonosporales</taxon>
        <taxon>Micromonosporaceae</taxon>
        <taxon>Micromonospora</taxon>
    </lineage>
</organism>
<dbReference type="AlphaFoldDB" id="A0A3B0A691"/>
<evidence type="ECO:0000313" key="2">
    <source>
        <dbReference type="Proteomes" id="UP000279968"/>
    </source>
</evidence>
<dbReference type="Proteomes" id="UP000279968">
    <property type="component" value="Unassembled WGS sequence"/>
</dbReference>
<name>A0A3B0A691_9ACTN</name>
<keyword evidence="2" id="KW-1185">Reference proteome</keyword>
<accession>A0A3B0A691</accession>
<protein>
    <submittedName>
        <fullName evidence="1">Uncharacterized protein</fullName>
    </submittedName>
</protein>
<proteinExistence type="predicted"/>
<reference evidence="1 2" key="1">
    <citation type="journal article" date="2015" name="Int. J. Syst. Evol. Microbiol.">
        <title>Micromonospora costi sp. nov., isolated from a leaf of Costus speciosus.</title>
        <authorList>
            <person name="Thawai C."/>
        </authorList>
    </citation>
    <scope>NUCLEOTIDE SEQUENCE [LARGE SCALE GENOMIC DNA]</scope>
    <source>
        <strain evidence="1 2">CS1-12</strain>
    </source>
</reference>
<sequence>MSSSTNTMPTASRWAMSARSLSLVLSSASFTQRRRVRGSTPAAEIPGWVTTIRYARCVDSRSAMKSGSRQMAQKICA</sequence>
<gene>
    <name evidence="1" type="ORF">D7193_15155</name>
</gene>
<comment type="caution">
    <text evidence="1">The sequence shown here is derived from an EMBL/GenBank/DDBJ whole genome shotgun (WGS) entry which is preliminary data.</text>
</comment>
<dbReference type="EMBL" id="RBAN01000002">
    <property type="protein sequence ID" value="RKN55923.1"/>
    <property type="molecule type" value="Genomic_DNA"/>
</dbReference>